<dbReference type="PROSITE" id="PS51736">
    <property type="entry name" value="RECOMBINASES_3"/>
    <property type="match status" value="1"/>
</dbReference>
<dbReference type="GO" id="GO:0003677">
    <property type="term" value="F:DNA binding"/>
    <property type="evidence" value="ECO:0007669"/>
    <property type="project" value="UniProtKB-KW"/>
</dbReference>
<dbReference type="RefSeq" id="WP_004052591.1">
    <property type="nucleotide sequence ID" value="NZ_AOMC01000085.1"/>
</dbReference>
<dbReference type="STRING" id="931277.C448_05658"/>
<dbReference type="GO" id="GO:0000150">
    <property type="term" value="F:DNA strand exchange activity"/>
    <property type="evidence" value="ECO:0007669"/>
    <property type="project" value="InterPro"/>
</dbReference>
<keyword evidence="2" id="KW-0238">DNA-binding</keyword>
<comment type="caution">
    <text evidence="5">The sequence shown here is derived from an EMBL/GenBank/DDBJ whole genome shotgun (WGS) entry which is preliminary data.</text>
</comment>
<dbReference type="InterPro" id="IPR036162">
    <property type="entry name" value="Resolvase-like_N_sf"/>
</dbReference>
<organism evidence="5 6">
    <name type="scientific">Halococcus morrhuae DSM 1307</name>
    <dbReference type="NCBI Taxonomy" id="931277"/>
    <lineage>
        <taxon>Archaea</taxon>
        <taxon>Methanobacteriati</taxon>
        <taxon>Methanobacteriota</taxon>
        <taxon>Stenosarchaea group</taxon>
        <taxon>Halobacteria</taxon>
        <taxon>Halobacteriales</taxon>
        <taxon>Halococcaceae</taxon>
        <taxon>Halococcus</taxon>
    </lineage>
</organism>
<dbReference type="AlphaFoldDB" id="M0MNA4"/>
<dbReference type="PROSITE" id="PS00397">
    <property type="entry name" value="RECOMBINASES_1"/>
    <property type="match status" value="1"/>
</dbReference>
<keyword evidence="6" id="KW-1185">Reference proteome</keyword>
<evidence type="ECO:0000313" key="5">
    <source>
        <dbReference type="EMBL" id="EMA46853.1"/>
    </source>
</evidence>
<evidence type="ECO:0000259" key="4">
    <source>
        <dbReference type="PROSITE" id="PS51736"/>
    </source>
</evidence>
<dbReference type="Gene3D" id="3.40.50.1390">
    <property type="entry name" value="Resolvase, N-terminal catalytic domain"/>
    <property type="match status" value="1"/>
</dbReference>
<dbReference type="InterPro" id="IPR050639">
    <property type="entry name" value="SSR_resolvase"/>
</dbReference>
<gene>
    <name evidence="5" type="ORF">C448_05658</name>
</gene>
<feature type="domain" description="Resolvase/invertase-type recombinase catalytic" evidence="4">
    <location>
        <begin position="4"/>
        <end position="153"/>
    </location>
</feature>
<dbReference type="OrthoDB" id="210911at2157"/>
<dbReference type="Proteomes" id="UP000011568">
    <property type="component" value="Unassembled WGS sequence"/>
</dbReference>
<sequence>MTGTTALYCRVSTTDQSLTRQRQLTGEYATDRLGVEPADIEVFVDKQSGTSTDRDGYRKLMKAVESDNVERVIASEVSRISRSVRDFSATVERIVDECGVGLHVLDMGIDLDPEKSDPYTRAFLTVAATFAELEAEIKRQNTREGIAAQRSMGKWHGRPPFGFDIGSEGYLSPNDDFETAIILLDELDKGASQRALARSTGVSRSTIQEIAANRERYAGERTDESYFDSEFNHGD</sequence>
<keyword evidence="3" id="KW-0233">DNA recombination</keyword>
<dbReference type="CDD" id="cd03768">
    <property type="entry name" value="SR_ResInv"/>
    <property type="match status" value="1"/>
</dbReference>
<evidence type="ECO:0000256" key="3">
    <source>
        <dbReference type="ARBA" id="ARBA00023172"/>
    </source>
</evidence>
<dbReference type="InterPro" id="IPR006118">
    <property type="entry name" value="Recombinase_CS"/>
</dbReference>
<keyword evidence="1" id="KW-0229">DNA integration</keyword>
<dbReference type="EMBL" id="AOMC01000085">
    <property type="protein sequence ID" value="EMA46853.1"/>
    <property type="molecule type" value="Genomic_DNA"/>
</dbReference>
<reference evidence="5 6" key="1">
    <citation type="journal article" date="2014" name="PLoS Genet.">
        <title>Phylogenetically driven sequencing of extremely halophilic archaea reveals strategies for static and dynamic osmo-response.</title>
        <authorList>
            <person name="Becker E.A."/>
            <person name="Seitzer P.M."/>
            <person name="Tritt A."/>
            <person name="Larsen D."/>
            <person name="Krusor M."/>
            <person name="Yao A.I."/>
            <person name="Wu D."/>
            <person name="Madern D."/>
            <person name="Eisen J.A."/>
            <person name="Darling A.E."/>
            <person name="Facciotti M.T."/>
        </authorList>
    </citation>
    <scope>NUCLEOTIDE SEQUENCE [LARGE SCALE GENOMIC DNA]</scope>
    <source>
        <strain evidence="5 6">DSM 1307</strain>
    </source>
</reference>
<dbReference type="Pfam" id="PF00239">
    <property type="entry name" value="Resolvase"/>
    <property type="match status" value="1"/>
</dbReference>
<dbReference type="SUPFAM" id="SSF53041">
    <property type="entry name" value="Resolvase-like"/>
    <property type="match status" value="1"/>
</dbReference>
<proteinExistence type="predicted"/>
<dbReference type="eggNOG" id="arCOG03162">
    <property type="taxonomic scope" value="Archaea"/>
</dbReference>
<dbReference type="SMART" id="SM00857">
    <property type="entry name" value="Resolvase"/>
    <property type="match status" value="1"/>
</dbReference>
<dbReference type="PANTHER" id="PTHR30461">
    <property type="entry name" value="DNA-INVERTASE FROM LAMBDOID PROPHAGE"/>
    <property type="match status" value="1"/>
</dbReference>
<evidence type="ECO:0000313" key="6">
    <source>
        <dbReference type="Proteomes" id="UP000011568"/>
    </source>
</evidence>
<evidence type="ECO:0000256" key="2">
    <source>
        <dbReference type="ARBA" id="ARBA00023125"/>
    </source>
</evidence>
<accession>M0MNA4</accession>
<dbReference type="InterPro" id="IPR006119">
    <property type="entry name" value="Resolv_N"/>
</dbReference>
<evidence type="ECO:0000256" key="1">
    <source>
        <dbReference type="ARBA" id="ARBA00022908"/>
    </source>
</evidence>
<name>M0MNA4_HALMO</name>
<dbReference type="PATRIC" id="fig|931277.6.peg.1105"/>
<dbReference type="PANTHER" id="PTHR30461:SF2">
    <property type="entry name" value="SERINE RECOMBINASE PINE-RELATED"/>
    <property type="match status" value="1"/>
</dbReference>
<protein>
    <submittedName>
        <fullName evidence="5">Resolvase</fullName>
    </submittedName>
</protein>
<dbReference type="GO" id="GO:0015074">
    <property type="term" value="P:DNA integration"/>
    <property type="evidence" value="ECO:0007669"/>
    <property type="project" value="UniProtKB-KW"/>
</dbReference>